<evidence type="ECO:0000256" key="3">
    <source>
        <dbReference type="ARBA" id="ARBA00022448"/>
    </source>
</evidence>
<evidence type="ECO:0000313" key="8">
    <source>
        <dbReference type="Proteomes" id="UP001518989"/>
    </source>
</evidence>
<dbReference type="PROSITE" id="PS50893">
    <property type="entry name" value="ABC_TRANSPORTER_2"/>
    <property type="match status" value="1"/>
</dbReference>
<keyword evidence="3" id="KW-0813">Transport</keyword>
<dbReference type="InterPro" id="IPR050319">
    <property type="entry name" value="ABC_transp_ATP-bind"/>
</dbReference>
<proteinExistence type="inferred from homology"/>
<organism evidence="7 8">
    <name type="scientific">Roseomonas haemaphysalidis</name>
    <dbReference type="NCBI Taxonomy" id="2768162"/>
    <lineage>
        <taxon>Bacteria</taxon>
        <taxon>Pseudomonadati</taxon>
        <taxon>Pseudomonadota</taxon>
        <taxon>Alphaproteobacteria</taxon>
        <taxon>Acetobacterales</taxon>
        <taxon>Roseomonadaceae</taxon>
        <taxon>Roseomonas</taxon>
    </lineage>
</organism>
<accession>A0ABS3KLX2</accession>
<evidence type="ECO:0000259" key="6">
    <source>
        <dbReference type="PROSITE" id="PS50893"/>
    </source>
</evidence>
<comment type="subcellular location">
    <subcellularLocation>
        <location evidence="1">Cell inner membrane</location>
        <topology evidence="1">Peripheral membrane protein</topology>
    </subcellularLocation>
</comment>
<dbReference type="CDD" id="cd03257">
    <property type="entry name" value="ABC_NikE_OppD_transporters"/>
    <property type="match status" value="1"/>
</dbReference>
<comment type="caution">
    <text evidence="7">The sequence shown here is derived from an EMBL/GenBank/DDBJ whole genome shotgun (WGS) entry which is preliminary data.</text>
</comment>
<comment type="similarity">
    <text evidence="2">Belongs to the ABC transporter superfamily.</text>
</comment>
<keyword evidence="8" id="KW-1185">Reference proteome</keyword>
<dbReference type="InterPro" id="IPR003593">
    <property type="entry name" value="AAA+_ATPase"/>
</dbReference>
<dbReference type="Pfam" id="PF08352">
    <property type="entry name" value="oligo_HPY"/>
    <property type="match status" value="1"/>
</dbReference>
<keyword evidence="5 7" id="KW-0067">ATP-binding</keyword>
<dbReference type="InterPro" id="IPR017871">
    <property type="entry name" value="ABC_transporter-like_CS"/>
</dbReference>
<dbReference type="InterPro" id="IPR003439">
    <property type="entry name" value="ABC_transporter-like_ATP-bd"/>
</dbReference>
<evidence type="ECO:0000256" key="4">
    <source>
        <dbReference type="ARBA" id="ARBA00022741"/>
    </source>
</evidence>
<evidence type="ECO:0000256" key="1">
    <source>
        <dbReference type="ARBA" id="ARBA00004417"/>
    </source>
</evidence>
<dbReference type="NCBIfam" id="TIGR01727">
    <property type="entry name" value="oligo_HPY"/>
    <property type="match status" value="1"/>
</dbReference>
<dbReference type="Pfam" id="PF00005">
    <property type="entry name" value="ABC_tran"/>
    <property type="match status" value="1"/>
</dbReference>
<dbReference type="PROSITE" id="PS00211">
    <property type="entry name" value="ABC_TRANSPORTER_1"/>
    <property type="match status" value="1"/>
</dbReference>
<dbReference type="GO" id="GO:0005524">
    <property type="term" value="F:ATP binding"/>
    <property type="evidence" value="ECO:0007669"/>
    <property type="project" value="UniProtKB-KW"/>
</dbReference>
<sequence length="325" mass="35094">MSTLLRVDDLERGFAGRRGVIDALRGAPRPVLRALAGVTLSLQRGETLAVVGESGCGKSTLARALVRLVELDGGQIDFDGQDVRRLSGTALRQYNRRVQMVFQDPYGSLNPRMTVGETLAEALRVHRMVPPARIAARVAELLALVQLPANAAGRAPHAFSGGQRQRIAIARALALEPELLIADEIVSALDVSVQAQILNLLLEMQQRLGLSILFVSHDLRVVRHLAHQVAVMYLGRVVEMGAAETIFTAPRHPYTRALLQAAPKLTAGALRDAPPALSGELPSPLRVPAGCPFHTRCPAVMERCRSVVPQLRVEAGHHSVVCHLA</sequence>
<gene>
    <name evidence="7" type="ORF">IAI61_05365</name>
</gene>
<dbReference type="PANTHER" id="PTHR43776:SF7">
    <property type="entry name" value="D,D-DIPEPTIDE TRANSPORT ATP-BINDING PROTEIN DDPF-RELATED"/>
    <property type="match status" value="1"/>
</dbReference>
<dbReference type="Gene3D" id="3.40.50.300">
    <property type="entry name" value="P-loop containing nucleotide triphosphate hydrolases"/>
    <property type="match status" value="1"/>
</dbReference>
<name>A0ABS3KLX2_9PROT</name>
<evidence type="ECO:0000313" key="7">
    <source>
        <dbReference type="EMBL" id="MBO1078450.1"/>
    </source>
</evidence>
<evidence type="ECO:0000256" key="5">
    <source>
        <dbReference type="ARBA" id="ARBA00022840"/>
    </source>
</evidence>
<evidence type="ECO:0000256" key="2">
    <source>
        <dbReference type="ARBA" id="ARBA00005417"/>
    </source>
</evidence>
<dbReference type="InterPro" id="IPR013563">
    <property type="entry name" value="Oligopep_ABC_C"/>
</dbReference>
<dbReference type="EMBL" id="JACTNG010000002">
    <property type="protein sequence ID" value="MBO1078450.1"/>
    <property type="molecule type" value="Genomic_DNA"/>
</dbReference>
<dbReference type="InterPro" id="IPR027417">
    <property type="entry name" value="P-loop_NTPase"/>
</dbReference>
<feature type="domain" description="ABC transporter" evidence="6">
    <location>
        <begin position="5"/>
        <end position="259"/>
    </location>
</feature>
<keyword evidence="4" id="KW-0547">Nucleotide-binding</keyword>
<dbReference type="PANTHER" id="PTHR43776">
    <property type="entry name" value="TRANSPORT ATP-BINDING PROTEIN"/>
    <property type="match status" value="1"/>
</dbReference>
<dbReference type="SMART" id="SM00382">
    <property type="entry name" value="AAA"/>
    <property type="match status" value="1"/>
</dbReference>
<dbReference type="SUPFAM" id="SSF52540">
    <property type="entry name" value="P-loop containing nucleoside triphosphate hydrolases"/>
    <property type="match status" value="1"/>
</dbReference>
<dbReference type="Proteomes" id="UP001518989">
    <property type="component" value="Unassembled WGS sequence"/>
</dbReference>
<protein>
    <submittedName>
        <fullName evidence="7">ATP-binding cassette domain-containing protein</fullName>
    </submittedName>
</protein>
<dbReference type="RefSeq" id="WP_207415873.1">
    <property type="nucleotide sequence ID" value="NZ_CP061178.1"/>
</dbReference>
<reference evidence="7 8" key="1">
    <citation type="submission" date="2020-09" db="EMBL/GenBank/DDBJ databases">
        <title>Roseomonas.</title>
        <authorList>
            <person name="Zhu W."/>
        </authorList>
    </citation>
    <scope>NUCLEOTIDE SEQUENCE [LARGE SCALE GENOMIC DNA]</scope>
    <source>
        <strain evidence="7 8">573</strain>
    </source>
</reference>